<feature type="compositionally biased region" description="Polar residues" evidence="1">
    <location>
        <begin position="1"/>
        <end position="27"/>
    </location>
</feature>
<feature type="compositionally biased region" description="Low complexity" evidence="1">
    <location>
        <begin position="29"/>
        <end position="73"/>
    </location>
</feature>
<proteinExistence type="predicted"/>
<dbReference type="Proteomes" id="UP000708208">
    <property type="component" value="Unassembled WGS sequence"/>
</dbReference>
<evidence type="ECO:0000313" key="3">
    <source>
        <dbReference type="Proteomes" id="UP000708208"/>
    </source>
</evidence>
<organism evidence="2 3">
    <name type="scientific">Allacma fusca</name>
    <dbReference type="NCBI Taxonomy" id="39272"/>
    <lineage>
        <taxon>Eukaryota</taxon>
        <taxon>Metazoa</taxon>
        <taxon>Ecdysozoa</taxon>
        <taxon>Arthropoda</taxon>
        <taxon>Hexapoda</taxon>
        <taxon>Collembola</taxon>
        <taxon>Symphypleona</taxon>
        <taxon>Sminthuridae</taxon>
        <taxon>Allacma</taxon>
    </lineage>
</organism>
<gene>
    <name evidence="2" type="ORF">AFUS01_LOCUS21964</name>
</gene>
<comment type="caution">
    <text evidence="2">The sequence shown here is derived from an EMBL/GenBank/DDBJ whole genome shotgun (WGS) entry which is preliminary data.</text>
</comment>
<evidence type="ECO:0000313" key="2">
    <source>
        <dbReference type="EMBL" id="CAG7733524.1"/>
    </source>
</evidence>
<sequence length="392" mass="44793">MPTVGSTSGPETSTIGASITTPASKESSTTEVTTTEKTPTTTVLTTTQTTTITTPTTTEPTTVGTTTTTETPPCITPSREEIRRFHPEKCKNKTGCSRTLTEVSLGDDLMRFTWHQMNKVLGTSQNSLKQLKELFEIHLKILMLTCPSKYLDPQFITAAMELFLEFINEDFFYGVEELEASLYERVLYSLKKCLGEAEPFEFVNASGPCNTTKILPEVILNGSMHRVQFDAKESWENYEPIIESGWKLFLNAHSYCYRHFYRQNDHHSYSLKIMELFSTSIYDKWKQPLVSRYLYKFLLPRANQMDVMMDNLDYCVAAVGFVSVCPIWVDRSGTRAGTPLDEVSLIREKRNIWIGYFEENREETHIWKGKAYCLQNAEDPGYHLNFGRCSHP</sequence>
<feature type="region of interest" description="Disordered" evidence="1">
    <location>
        <begin position="1"/>
        <end position="76"/>
    </location>
</feature>
<evidence type="ECO:0000256" key="1">
    <source>
        <dbReference type="SAM" id="MobiDB-lite"/>
    </source>
</evidence>
<reference evidence="2" key="1">
    <citation type="submission" date="2021-06" db="EMBL/GenBank/DDBJ databases">
        <authorList>
            <person name="Hodson N. C."/>
            <person name="Mongue J. A."/>
            <person name="Jaron S. K."/>
        </authorList>
    </citation>
    <scope>NUCLEOTIDE SEQUENCE</scope>
</reference>
<protein>
    <submittedName>
        <fullName evidence="2">Uncharacterized protein</fullName>
    </submittedName>
</protein>
<name>A0A8J2KDB2_9HEXA</name>
<dbReference type="AlphaFoldDB" id="A0A8J2KDB2"/>
<accession>A0A8J2KDB2</accession>
<keyword evidence="3" id="KW-1185">Reference proteome</keyword>
<dbReference type="EMBL" id="CAJVCH010250377">
    <property type="protein sequence ID" value="CAG7733524.1"/>
    <property type="molecule type" value="Genomic_DNA"/>
</dbReference>